<dbReference type="Proteomes" id="UP000000437">
    <property type="component" value="Chromosome 1"/>
</dbReference>
<name>A0AC58I461_DANRE</name>
<keyword evidence="1" id="KW-1185">Reference proteome</keyword>
<sequence>MSLNILMDSQNKNAKTACHMYLAQDSLSISRTTRTKEEKHGRSWKNEPQNKGMDNKGLYPEFAIEHSDLRMVLVGKTGSGKSASGNTLLGLGDFQFKTKMSSKSITRSSERYLAEVEGKIISVIDTPGICDTSMTEEELKKEMERCVYMSVPGPHVFLLVIRLGRLTAEEKHAVKWIQENFGQEADRYTIILFTHADQLKGEPLDEYISENNDLKALVSQCGDRYHSFNNEDMINRSQVTELMKKIEKMVEENGGQHYTNEMYKKAQEKIESEAFKQKLIDFGQKALTGIGGGVVAVGALALGAIALAKGK</sequence>
<proteinExistence type="predicted"/>
<reference evidence="2" key="1">
    <citation type="submission" date="2025-08" db="UniProtKB">
        <authorList>
            <consortium name="RefSeq"/>
        </authorList>
    </citation>
    <scope>IDENTIFICATION</scope>
    <source>
        <strain evidence="2">Tuebingen</strain>
        <tissue evidence="2">Fibroblasts and whole tissue</tissue>
    </source>
</reference>
<accession>A0AC58I461</accession>
<dbReference type="RefSeq" id="XP_073789022.1">
    <property type="nucleotide sequence ID" value="XM_073932921.1"/>
</dbReference>
<organism evidence="1 2">
    <name type="scientific">Danio rerio</name>
    <name type="common">Zebrafish</name>
    <name type="synonym">Brachydanio rerio</name>
    <dbReference type="NCBI Taxonomy" id="7955"/>
    <lineage>
        <taxon>Eukaryota</taxon>
        <taxon>Metazoa</taxon>
        <taxon>Chordata</taxon>
        <taxon>Craniata</taxon>
        <taxon>Vertebrata</taxon>
        <taxon>Euteleostomi</taxon>
        <taxon>Actinopterygii</taxon>
        <taxon>Neopterygii</taxon>
        <taxon>Teleostei</taxon>
        <taxon>Ostariophysi</taxon>
        <taxon>Cypriniformes</taxon>
        <taxon>Danionidae</taxon>
        <taxon>Danioninae</taxon>
        <taxon>Danio</taxon>
    </lineage>
</organism>
<evidence type="ECO:0000313" key="2">
    <source>
        <dbReference type="RefSeq" id="XP_073789022.1"/>
    </source>
</evidence>
<protein>
    <submittedName>
        <fullName evidence="2">Uncharacterized protein isoform X1</fullName>
    </submittedName>
</protein>
<evidence type="ECO:0000313" key="1">
    <source>
        <dbReference type="Proteomes" id="UP000000437"/>
    </source>
</evidence>
<gene>
    <name evidence="2" type="primary">zgc:64012</name>
</gene>